<evidence type="ECO:0000256" key="11">
    <source>
        <dbReference type="ARBA" id="ARBA00023017"/>
    </source>
</evidence>
<keyword evidence="5" id="KW-1003">Cell membrane</keyword>
<dbReference type="Gene3D" id="1.20.920.30">
    <property type="match status" value="1"/>
</dbReference>
<dbReference type="GO" id="GO:0007030">
    <property type="term" value="P:Golgi organization"/>
    <property type="evidence" value="ECO:0007669"/>
    <property type="project" value="Ensembl"/>
</dbReference>
<feature type="domain" description="AAA+ ATPase" evidence="24">
    <location>
        <begin position="1969"/>
        <end position="2125"/>
    </location>
</feature>
<dbReference type="GO" id="GO:0005524">
    <property type="term" value="F:ATP binding"/>
    <property type="evidence" value="ECO:0007669"/>
    <property type="project" value="UniProtKB-KW"/>
</dbReference>
<evidence type="ECO:0000313" key="26">
    <source>
        <dbReference type="Proteomes" id="UP000694407"/>
    </source>
</evidence>
<dbReference type="InterPro" id="IPR027417">
    <property type="entry name" value="P-loop_NTPase"/>
</dbReference>
<dbReference type="FunFam" id="3.40.50.300:FF:000071">
    <property type="entry name" value="Cytoplasmic dynein heavy chain 1"/>
    <property type="match status" value="1"/>
</dbReference>
<keyword evidence="8" id="KW-0547">Nucleotide-binding</keyword>
<evidence type="ECO:0000256" key="22">
    <source>
        <dbReference type="ARBA" id="ARBA00083782"/>
    </source>
</evidence>
<reference evidence="25" key="1">
    <citation type="submission" date="2025-08" db="UniProtKB">
        <authorList>
            <consortium name="Ensembl"/>
        </authorList>
    </citation>
    <scope>IDENTIFICATION</scope>
</reference>
<dbReference type="InterPro" id="IPR049400">
    <property type="entry name" value="DYNC2H1_AAA_dom"/>
</dbReference>
<dbReference type="FunFam" id="3.40.50.300:FF:001810">
    <property type="entry name" value="Cytoplasmic dynein 2 heavy chain 1"/>
    <property type="match status" value="1"/>
</dbReference>
<accession>A0A8C5YRQ8</accession>
<dbReference type="GeneTree" id="ENSGT00940000154620"/>
<dbReference type="Pfam" id="PF18199">
    <property type="entry name" value="Dynein_C"/>
    <property type="match status" value="1"/>
</dbReference>
<comment type="subunit">
    <text evidence="19">The cytoplasmic dynein complex 2 is probably composed by a heavy chain DYNC2H1 homodimer and a number of DYNC2LI1 light intermediate chains.</text>
</comment>
<dbReference type="GO" id="GO:1905515">
    <property type="term" value="P:non-motile cilium assembly"/>
    <property type="evidence" value="ECO:0007669"/>
    <property type="project" value="Ensembl"/>
</dbReference>
<keyword evidence="16" id="KW-0206">Cytoskeleton</keyword>
<dbReference type="Gene3D" id="3.20.180.20">
    <property type="entry name" value="Dynein heavy chain, N-terminal domain 2"/>
    <property type="match status" value="1"/>
</dbReference>
<evidence type="ECO:0000256" key="15">
    <source>
        <dbReference type="ARBA" id="ARBA00023175"/>
    </source>
</evidence>
<dbReference type="Pfam" id="PF12775">
    <property type="entry name" value="AAA_7"/>
    <property type="match status" value="1"/>
</dbReference>
<comment type="similarity">
    <text evidence="3">Belongs to the dynein heavy chain family.</text>
</comment>
<dbReference type="SUPFAM" id="SSF52540">
    <property type="entry name" value="P-loop containing nucleoside triphosphate hydrolases"/>
    <property type="match status" value="4"/>
</dbReference>
<evidence type="ECO:0000259" key="24">
    <source>
        <dbReference type="SMART" id="SM00382"/>
    </source>
</evidence>
<dbReference type="GO" id="GO:0030900">
    <property type="term" value="P:forebrain development"/>
    <property type="evidence" value="ECO:0007669"/>
    <property type="project" value="Ensembl"/>
</dbReference>
<dbReference type="FunFam" id="1.20.1270.280:FF:000006">
    <property type="entry name" value="Dynein cytoplasmic 2 heavy chain 1"/>
    <property type="match status" value="1"/>
</dbReference>
<dbReference type="FunFam" id="3.20.180.20:FF:000002">
    <property type="entry name" value="Cytoplasmic dynein heavy chain 1"/>
    <property type="match status" value="1"/>
</dbReference>
<keyword evidence="6" id="KW-0963">Cytoplasm</keyword>
<dbReference type="InterPro" id="IPR013594">
    <property type="entry name" value="Dynein_heavy_tail"/>
</dbReference>
<dbReference type="Gene3D" id="3.10.490.20">
    <property type="match status" value="1"/>
</dbReference>
<evidence type="ECO:0000256" key="13">
    <source>
        <dbReference type="ARBA" id="ARBA00023069"/>
    </source>
</evidence>
<dbReference type="GO" id="GO:0016485">
    <property type="term" value="P:protein processing"/>
    <property type="evidence" value="ECO:0007669"/>
    <property type="project" value="Ensembl"/>
</dbReference>
<dbReference type="Pfam" id="PF21264">
    <property type="entry name" value="DYNC2H1_AAA_dom"/>
    <property type="match status" value="1"/>
</dbReference>
<dbReference type="GO" id="GO:0005868">
    <property type="term" value="C:cytoplasmic dynein complex"/>
    <property type="evidence" value="ECO:0007669"/>
    <property type="project" value="Ensembl"/>
</dbReference>
<dbReference type="FunFam" id="3.40.50.300:FF:002654">
    <property type="entry name" value="Cytoplasmic dynein 2 heavy chain 1"/>
    <property type="match status" value="1"/>
</dbReference>
<evidence type="ECO:0000313" key="25">
    <source>
        <dbReference type="Ensembl" id="ENSMMMP00000002474.1"/>
    </source>
</evidence>
<dbReference type="InterPro" id="IPR024743">
    <property type="entry name" value="Dynein_HC_stalk"/>
</dbReference>
<feature type="coiled-coil region" evidence="23">
    <location>
        <begin position="3082"/>
        <end position="3165"/>
    </location>
</feature>
<keyword evidence="11" id="KW-0243">Dynein</keyword>
<dbReference type="GO" id="GO:0021522">
    <property type="term" value="P:spinal cord motor neuron differentiation"/>
    <property type="evidence" value="ECO:0007669"/>
    <property type="project" value="Ensembl"/>
</dbReference>
<dbReference type="GO" id="GO:0005794">
    <property type="term" value="C:Golgi apparatus"/>
    <property type="evidence" value="ECO:0007669"/>
    <property type="project" value="Ensembl"/>
</dbReference>
<dbReference type="Gene3D" id="1.10.8.710">
    <property type="match status" value="1"/>
</dbReference>
<keyword evidence="4" id="KW-0217">Developmental protein</keyword>
<dbReference type="GO" id="GO:0001822">
    <property type="term" value="P:kidney development"/>
    <property type="evidence" value="ECO:0007669"/>
    <property type="project" value="Ensembl"/>
</dbReference>
<keyword evidence="13" id="KW-0969">Cilium</keyword>
<dbReference type="Gene3D" id="6.10.140.1060">
    <property type="match status" value="1"/>
</dbReference>
<dbReference type="InterPro" id="IPR041658">
    <property type="entry name" value="AAA_lid_11"/>
</dbReference>
<dbReference type="Gene3D" id="1.20.58.1120">
    <property type="match status" value="1"/>
</dbReference>
<dbReference type="InterPro" id="IPR024317">
    <property type="entry name" value="Dynein_heavy_chain_D4_dom"/>
</dbReference>
<dbReference type="InterPro" id="IPR035699">
    <property type="entry name" value="AAA_6"/>
</dbReference>
<dbReference type="GO" id="GO:0051959">
    <property type="term" value="F:dynein light intermediate chain binding"/>
    <property type="evidence" value="ECO:0007669"/>
    <property type="project" value="InterPro"/>
</dbReference>
<feature type="coiled-coil region" evidence="23">
    <location>
        <begin position="2866"/>
        <end position="2946"/>
    </location>
</feature>
<dbReference type="Ensembl" id="ENSMMMT00000002799.1">
    <property type="protein sequence ID" value="ENSMMMP00000002474.1"/>
    <property type="gene ID" value="ENSMMMG00000001718.1"/>
</dbReference>
<keyword evidence="15" id="KW-0505">Motor protein</keyword>
<dbReference type="FunFam" id="1.10.8.710:FF:000006">
    <property type="entry name" value="cytoplasmic dynein 2 heavy chain 1"/>
    <property type="match status" value="1"/>
</dbReference>
<evidence type="ECO:0000256" key="16">
    <source>
        <dbReference type="ARBA" id="ARBA00023212"/>
    </source>
</evidence>
<dbReference type="InterPro" id="IPR026983">
    <property type="entry name" value="DHC"/>
</dbReference>
<dbReference type="Pfam" id="PF08385">
    <property type="entry name" value="DHC_N1"/>
    <property type="match status" value="1"/>
</dbReference>
<evidence type="ECO:0000256" key="23">
    <source>
        <dbReference type="SAM" id="Coils"/>
    </source>
</evidence>
<dbReference type="Pfam" id="PF12774">
    <property type="entry name" value="AAA_6"/>
    <property type="match status" value="1"/>
</dbReference>
<evidence type="ECO:0000256" key="6">
    <source>
        <dbReference type="ARBA" id="ARBA00022490"/>
    </source>
</evidence>
<keyword evidence="10" id="KW-0067">ATP-binding</keyword>
<dbReference type="GO" id="GO:0005858">
    <property type="term" value="C:axonemal dynein complex"/>
    <property type="evidence" value="ECO:0007669"/>
    <property type="project" value="TreeGrafter"/>
</dbReference>
<dbReference type="GO" id="GO:0009953">
    <property type="term" value="P:dorsal/ventral pattern formation"/>
    <property type="evidence" value="ECO:0007669"/>
    <property type="project" value="Ensembl"/>
</dbReference>
<dbReference type="InterPro" id="IPR042222">
    <property type="entry name" value="Dynein_2_N"/>
</dbReference>
<dbReference type="Pfam" id="PF22597">
    <property type="entry name" value="DYN_lid"/>
    <property type="match status" value="1"/>
</dbReference>
<evidence type="ECO:0000256" key="2">
    <source>
        <dbReference type="ARBA" id="ARBA00004430"/>
    </source>
</evidence>
<evidence type="ECO:0000256" key="14">
    <source>
        <dbReference type="ARBA" id="ARBA00023136"/>
    </source>
</evidence>
<comment type="subcellular location">
    <subcellularLocation>
        <location evidence="1">Cell membrane</location>
        <topology evidence="1">Peripheral membrane protein</topology>
    </subcellularLocation>
    <subcellularLocation>
        <location evidence="2">Cytoplasm</location>
        <location evidence="2">Cytoskeleton</location>
        <location evidence="2">Cilium axoneme</location>
    </subcellularLocation>
</comment>
<dbReference type="FunFam" id="1.20.920.30:FF:000006">
    <property type="entry name" value="Cytoplasmic dynein 2 heavy chain 1"/>
    <property type="match status" value="1"/>
</dbReference>
<name>A0A8C5YRQ8_MARMA</name>
<keyword evidence="26" id="KW-1185">Reference proteome</keyword>
<dbReference type="GO" id="GO:0060976">
    <property type="term" value="P:coronary vasculature development"/>
    <property type="evidence" value="ECO:0007669"/>
    <property type="project" value="Ensembl"/>
</dbReference>
<dbReference type="GO" id="GO:0005886">
    <property type="term" value="C:plasma membrane"/>
    <property type="evidence" value="ECO:0007669"/>
    <property type="project" value="UniProtKB-SubCell"/>
</dbReference>
<dbReference type="GO" id="GO:0008569">
    <property type="term" value="F:minus-end-directed microtubule motor activity"/>
    <property type="evidence" value="ECO:0007669"/>
    <property type="project" value="Ensembl"/>
</dbReference>
<dbReference type="InterPro" id="IPR003593">
    <property type="entry name" value="AAA+_ATPase"/>
</dbReference>
<dbReference type="Gene3D" id="1.20.1270.280">
    <property type="match status" value="1"/>
</dbReference>
<dbReference type="GO" id="GO:0035721">
    <property type="term" value="P:intraciliary retrograde transport"/>
    <property type="evidence" value="ECO:0007669"/>
    <property type="project" value="Ensembl"/>
</dbReference>
<dbReference type="GO" id="GO:0007368">
    <property type="term" value="P:determination of left/right symmetry"/>
    <property type="evidence" value="ECO:0007669"/>
    <property type="project" value="Ensembl"/>
</dbReference>
<evidence type="ECO:0000256" key="19">
    <source>
        <dbReference type="ARBA" id="ARBA00064100"/>
    </source>
</evidence>
<dbReference type="Gene3D" id="1.10.8.720">
    <property type="entry name" value="Region D6 of dynein motor"/>
    <property type="match status" value="1"/>
</dbReference>
<dbReference type="FunFam" id="1.20.140.100:FF:000005">
    <property type="entry name" value="cytoplasmic dynein 2 heavy chain 1"/>
    <property type="match status" value="1"/>
</dbReference>
<dbReference type="Gene3D" id="1.20.140.100">
    <property type="entry name" value="Dynein heavy chain, N-terminal domain 2"/>
    <property type="match status" value="1"/>
</dbReference>
<dbReference type="GO" id="GO:0031514">
    <property type="term" value="C:motile cilium"/>
    <property type="evidence" value="ECO:0007669"/>
    <property type="project" value="Ensembl"/>
</dbReference>
<dbReference type="Gene3D" id="1.20.920.20">
    <property type="match status" value="1"/>
</dbReference>
<dbReference type="InterPro" id="IPR013602">
    <property type="entry name" value="Dynein_heavy_linker"/>
</dbReference>
<evidence type="ECO:0000256" key="17">
    <source>
        <dbReference type="ARBA" id="ARBA00023273"/>
    </source>
</evidence>
<evidence type="ECO:0000256" key="9">
    <source>
        <dbReference type="ARBA" id="ARBA00022794"/>
    </source>
</evidence>
<evidence type="ECO:0000256" key="12">
    <source>
        <dbReference type="ARBA" id="ARBA00023054"/>
    </source>
</evidence>
<dbReference type="FunFam" id="1.20.920.20:FF:000002">
    <property type="entry name" value="Cytoplasmic dynein 1 heavy chain"/>
    <property type="match status" value="1"/>
</dbReference>
<dbReference type="GO" id="GO:0061512">
    <property type="term" value="P:protein localization to cilium"/>
    <property type="evidence" value="ECO:0007669"/>
    <property type="project" value="Ensembl"/>
</dbReference>
<dbReference type="Pfam" id="PF12781">
    <property type="entry name" value="AAA_9"/>
    <property type="match status" value="1"/>
</dbReference>
<evidence type="ECO:0000256" key="5">
    <source>
        <dbReference type="ARBA" id="ARBA00022475"/>
    </source>
</evidence>
<keyword evidence="7" id="KW-0493">Microtubule</keyword>
<evidence type="ECO:0000256" key="7">
    <source>
        <dbReference type="ARBA" id="ARBA00022701"/>
    </source>
</evidence>
<dbReference type="FunFam" id="3.10.490.20:FF:000007">
    <property type="entry name" value="Dynein cytoplasmic 2 heavy chain 1"/>
    <property type="match status" value="1"/>
</dbReference>
<dbReference type="InterPro" id="IPR043157">
    <property type="entry name" value="Dynein_AAA1S"/>
</dbReference>
<dbReference type="FunFam" id="3.40.50.300:FF:000598">
    <property type="entry name" value="Dynein cytoplasmic 2 heavy chain 1"/>
    <property type="match status" value="1"/>
</dbReference>
<feature type="domain" description="AAA+ ATPase" evidence="24">
    <location>
        <begin position="2281"/>
        <end position="2429"/>
    </location>
</feature>
<dbReference type="Proteomes" id="UP000694407">
    <property type="component" value="Unplaced"/>
</dbReference>
<dbReference type="GO" id="GO:0045880">
    <property type="term" value="P:positive regulation of smoothened signaling pathway"/>
    <property type="evidence" value="ECO:0007669"/>
    <property type="project" value="Ensembl"/>
</dbReference>
<keyword evidence="9" id="KW-0970">Cilium biogenesis/degradation</keyword>
<evidence type="ECO:0000256" key="4">
    <source>
        <dbReference type="ARBA" id="ARBA00022473"/>
    </source>
</evidence>
<evidence type="ECO:0000256" key="3">
    <source>
        <dbReference type="ARBA" id="ARBA00008887"/>
    </source>
</evidence>
<keyword evidence="14" id="KW-0472">Membrane</keyword>
<protein>
    <recommendedName>
        <fullName evidence="18">Cytoplasmic dynein 2 heavy chain 1</fullName>
    </recommendedName>
    <alternativeName>
        <fullName evidence="20">Cytoplasmic dynein 2 heavy chain</fullName>
    </alternativeName>
    <alternativeName>
        <fullName evidence="21">Dynein cytoplasmic heavy chain 2</fullName>
    </alternativeName>
    <alternativeName>
        <fullName evidence="22">Dynein heavy chain isotype 1B</fullName>
    </alternativeName>
</protein>
<keyword evidence="17" id="KW-0966">Cell projection</keyword>
<reference evidence="25" key="2">
    <citation type="submission" date="2025-09" db="UniProtKB">
        <authorList>
            <consortium name="Ensembl"/>
        </authorList>
    </citation>
    <scope>IDENTIFICATION</scope>
</reference>
<dbReference type="GO" id="GO:0030326">
    <property type="term" value="P:embryonic limb morphogenesis"/>
    <property type="evidence" value="ECO:0007669"/>
    <property type="project" value="Ensembl"/>
</dbReference>
<dbReference type="PANTHER" id="PTHR46532">
    <property type="entry name" value="MALE FERTILITY FACTOR KL5"/>
    <property type="match status" value="1"/>
</dbReference>
<dbReference type="InterPro" id="IPR054354">
    <property type="entry name" value="DYNC2H1-like_lid"/>
</dbReference>
<dbReference type="Pfam" id="PF12777">
    <property type="entry name" value="MT"/>
    <property type="match status" value="1"/>
</dbReference>
<organism evidence="25 26">
    <name type="scientific">Marmota marmota marmota</name>
    <name type="common">Alpine marmot</name>
    <dbReference type="NCBI Taxonomy" id="9994"/>
    <lineage>
        <taxon>Eukaryota</taxon>
        <taxon>Metazoa</taxon>
        <taxon>Chordata</taxon>
        <taxon>Craniata</taxon>
        <taxon>Vertebrata</taxon>
        <taxon>Euteleostomi</taxon>
        <taxon>Mammalia</taxon>
        <taxon>Eutheria</taxon>
        <taxon>Euarchontoglires</taxon>
        <taxon>Glires</taxon>
        <taxon>Rodentia</taxon>
        <taxon>Sciuromorpha</taxon>
        <taxon>Sciuridae</taxon>
        <taxon>Xerinae</taxon>
        <taxon>Marmotini</taxon>
        <taxon>Marmota</taxon>
    </lineage>
</organism>
<feature type="domain" description="AAA+ ATPase" evidence="24">
    <location>
        <begin position="1682"/>
        <end position="1828"/>
    </location>
</feature>
<dbReference type="FunFam" id="1.10.8.720:FF:000006">
    <property type="entry name" value="cytoplasmic dynein 2 heavy chain 1"/>
    <property type="match status" value="1"/>
</dbReference>
<evidence type="ECO:0000256" key="18">
    <source>
        <dbReference type="ARBA" id="ARBA00023902"/>
    </source>
</evidence>
<dbReference type="GO" id="GO:0045505">
    <property type="term" value="F:dynein intermediate chain binding"/>
    <property type="evidence" value="ECO:0007669"/>
    <property type="project" value="InterPro"/>
</dbReference>
<dbReference type="Gene3D" id="1.10.8.1220">
    <property type="match status" value="1"/>
</dbReference>
<dbReference type="InterPro" id="IPR042228">
    <property type="entry name" value="Dynein_linker_3"/>
</dbReference>
<evidence type="ECO:0000256" key="8">
    <source>
        <dbReference type="ARBA" id="ARBA00022741"/>
    </source>
</evidence>
<dbReference type="Pfam" id="PF12780">
    <property type="entry name" value="AAA_8"/>
    <property type="match status" value="1"/>
</dbReference>
<dbReference type="GO" id="GO:0005874">
    <property type="term" value="C:microtubule"/>
    <property type="evidence" value="ECO:0007669"/>
    <property type="project" value="UniProtKB-KW"/>
</dbReference>
<evidence type="ECO:0000256" key="21">
    <source>
        <dbReference type="ARBA" id="ARBA00083259"/>
    </source>
</evidence>
<keyword evidence="12 23" id="KW-0175">Coiled coil</keyword>
<dbReference type="Pfam" id="PF18198">
    <property type="entry name" value="AAA_lid_11"/>
    <property type="match status" value="1"/>
</dbReference>
<dbReference type="SMART" id="SM00382">
    <property type="entry name" value="AAA"/>
    <property type="match status" value="3"/>
</dbReference>
<dbReference type="FunFam" id="1.10.8.1220:FF:000003">
    <property type="entry name" value="Dynein cytoplasmic 2 heavy chain 1"/>
    <property type="match status" value="1"/>
</dbReference>
<feature type="coiled-coil region" evidence="23">
    <location>
        <begin position="1927"/>
        <end position="1970"/>
    </location>
</feature>
<dbReference type="FunFam" id="1.20.58.1120:FF:000006">
    <property type="entry name" value="cytoplasmic dynein 2 heavy chain 1"/>
    <property type="match status" value="1"/>
</dbReference>
<dbReference type="InterPro" id="IPR035706">
    <property type="entry name" value="AAA_9"/>
</dbReference>
<dbReference type="GO" id="GO:0045177">
    <property type="term" value="C:apical part of cell"/>
    <property type="evidence" value="ECO:0007669"/>
    <property type="project" value="Ensembl"/>
</dbReference>
<dbReference type="FunFam" id="3.40.50.300:FF:000706">
    <property type="entry name" value="Cytoplasmic dynein 2 heavy chain 1"/>
    <property type="match status" value="1"/>
</dbReference>
<dbReference type="InterPro" id="IPR043160">
    <property type="entry name" value="Dynein_C_barrel"/>
</dbReference>
<dbReference type="Pfam" id="PF08393">
    <property type="entry name" value="DHC_N2"/>
    <property type="match status" value="1"/>
</dbReference>
<sequence>MAAGIPDVRKLFIFTTTQNYFGLVLESWDQPLLSNCLEINNFLDDGNQMLLRVQRSDAGFSFSNTIDFGDTKDKVLVFFKLRPEVITDENLHTNILVSSMLESPINSLYQAVRHVFAPVLLKDQEWSRNFDPKLQNLLSELEAGLGVVLRRSDLSKLKLKEDDTRGILTPSDEFQFWIEQAHRGNKQISKERANYFKELFESIAREFYNLDNLSLLEVVDLVETTRDVVDDVWRQTEHDPYPESRMLHLLDIIGGSFGRFVQKKLGTLNLWEDPYYLVKENLKAGISICEQWVIVCNHLTGQVWQRFVPHPWKNEKYFPETLDKLGKRLEEVLAVRTIYEKLLYFLPASEEKIVCLSPVFEPFTGLNPVQYNPYTEPLWKAAVSQYEKIIAPAEQKIAGKLKNYISEIQDSPQQLLQAFLKYKELVKRPTISKELMLERETLLARLVDSVKDFRSDFENRCRGVPGDASGPLSGKNLSEVVNNIVWVRQLELKVDDTIKIAEALLSDLSGFRSFHRSAEDLLDQFKLYEQEQFDDWSREIQSGLSDSRSGLCIEANSRIMELDPSDGSLKVHYSDRLVILLREVRQLSALGFVIPAKIQQVANIAQKFCKQAIILKQVAHFYNSIDQQMIQSQRPMMLQSALAFEQIIKNSKAGSGGKSQITWDNPKELEGYIQKLQNAAERLATENRKLRKWHTTFCEKVVVLMNIDLLRQQQRWKDGLQELRTGLASVEAQGFQASDMHAWKQHWNHQLYKALEHQYQMGLEALNENLPEINIDLIYKQGRLQFRPPFEEIRAKYYREMKRFIGIPNQFKGVGDAGDESIFSIMIDRNASGFLTIYSKAEDLFRRLSAVLHQHKEWIVIGQVDMEALVDKHLFTVHDWERNFKALKTKGKEVERLPSSVKVDCLNINCNPVKTVIDDLIQKLFDMLILSLKKSIQAHLHKIDTFVTEAMEILTVMPQSVEEIGDANLQYSKLQEQKPEILPLFQEAEGKNRLLRTVAGGGLETISNLKAKWDKFELMMESHQLMVKDQIEVMKGNVKSRLQLYYQELEKFKARWDQLKPGDDIIETGQQNTLEKSAKSIKEKKIEFDDLEIIRKKLVDDCHHFGLDEPNFSMANSIAKDIESYAQIWTLYEEFQQGFKEMADEDWITFRTKTYLFEEFLMNWHDRLRKIEEHSVMTVKLQSEVDKYKTSIPILKYVRGEHLSPDHWLDLFRLLGLPRGTSLEKLQFGDLLRVTDTIVAKASELKDLNSRAQGEVTIREALRELDLWGVGAVFTLIDYEDSQNRTIKLIKDWKDIVNQVGDNRCLLQSLKDSPYYKGFEDKVSIWERKLAELDEYLQNLNHIQRKWVYLEPIFGRGALPKEQTRFNRVDEDFRSIMTDIKKDNRVTTLTAHAGIRNTLLTVLDQLQRCQKSLNEFLEEKRSAFPRFYFIGDDDLLEILGQSTNPSVIQSHLKKLFAGINSVCFDEESKYITAMKSLEGEIVPFKNKVLLSNNVEAWLSDLALEMKQTLKQLLKECVTTGQSSQGAIDPSLFPSQILCLAEQIKFTEDIENAIKDHTLHQIETQLVNKLEHYTNIDTSSEDPGNTESGILELKLKALILDIIHNIDVVKQLNQVQVHTTEDWAWKKQVRFYMKSDHTCYVQMVDSELQYTYEYQGNAPKLVYTPLTDKCYLTLTQAMKMGLGGNPYGPAGTGKTESVKALGGLLGRQVLVFNCDEGIDVKSMGRIFVGLVKCGAWGCFDEFNRLEESVLSAVSMQIQTIQDALKNHRTVCELLGKEVEINSNSGIFITMNPAGKGYGGRQKLPDNLKQLFRPVAMSRPDNDLIAEVILYSEGFKDAKVLGRKLVAIFNLSRELLTPQQHYDWGLRALKTVLRGSGNLLRQLKKNGTKQDANESHIVVQALRLNTMSKFTFADCIRFDALIKDVFPGIDFKEVEYDELSAALQQVFEEANYEIIQNQIKKALELYEQLRQRMGVVIVGPSGAGKSTLWRMLRAALCKIGKTVKQYTMNPKAMPRHQLLGHIDMDTREWSDGVLTNSARQVVREPQDVSSWIICDGDIDPEWIESLNSVLDDNRLLTMPSGERIQFGPNVNFVFETHDLSCASPATISRMGMIFLSDEETDVDSLIKSWLRNQPAKYRNNLENWIRDYFEKALQWVLKQNDYVVETSLVGTVMNGLSHLHGCKEHDQFIINLIRGLGGNLNMKSRLEFTKEVFNWAQESPPDPHKPMDTYYESSRGQLASYVLKKPENLTADDFSNGQALPVIQTPDMQRGLDYFKPWLSSGTKQPFILIGPEGCGKGMLLRYAFSQLRSTQIATIHCSAQTTSRHLLQKLSQTCMVISTNTGRVYRPKDCERLVLYLKDINLPKLDKWGTSTLVAFLQQVLTYQGFYDENLEWVGLENIQIVASMSAGGRLGRHKLTTRFTSIVRLCAVDYPEREQLQTIYGAYLEAVLHKNLKNHSIWGSSSKIYLLAGSMVQVYEQVRAKFTVDDYSHYFFTPCILTQWVLGLFRYDLEGGSSNHPIDYVLEIVAYEARRLFRDKIVGAKELHLFDNILTSVFQGDWGSDILENMADSFYVTWGAQHNLGSTAALRQPLPPHGKPLGKLNSSDLKDVIKKGLIHYGRDNQNLDILLFQEVLEYMSRIDRVLSFPGGSLLLAGRSGVGRRTITSLVSHMHGAVLFSPKISRGYELKQFTNDLKHVLNLAGIEAQQVVLLLEDYQFVHPTFLEMINSLLSSGEVPGLYTLEELEPLLLPLKDQASQDGFFGPIFNYFTYRIQQNLHIVLIMDSANLNFIINCESNPALHKKCQVLWMEGWSDSSMKKDPDFLKSFLLIHESCKAYGATPSRYMTFLRVYSAISSSKKKELLKRQSHLQAGVSKLNEAKALVDELNRRAGEQSILLKTKQDEADAALQEITVSMQDASEQKTELERLKHRIAEEVVKIEERKNKIDDELKEVQPLVNEAKLAVGNIKPESLSEIRSLRMPPDVIRDILEGVLRLMGIFDTSWVSMKSFLAKRGVREDIATFDARNIPKEIRESVEELLFKNKGSFDPKNAKRASTAAAPLAAWVKANVQYSHVLERIQPLETEQAGLVSNLKKTEDRKKKLEELLNSVGQKVSELKEKFQSRTSEAAKLEAEVSKAQETIKAAEVLINQLDREHKRWNAQVAEITEQLATLPKRAQLSAAFITYLSAAPESLRKTCLEEWTKSAGLEKFDLRRFLCTESEQLIWKSEGLPSDDLSIENALVILQIIGLKSWSRVCPFLIDPSSQATEWLKTHLKDSHLEVINQQDSNFITALELAVRFGKTLIIQEMDGVEPVLYPLLRRDLVAQGPRYVVQIGDKIIDYNEEFRLFLSTRNPNPFIPPDAASIVTEVNFTTTRSGLRGQLLALTIQHEKPDLEEQKTKLLQQEEDKKIQLAKLEESLLETLATSQGNILENKDLIVSLNQTKASSALIQDSLKESYKLQISLDKERDAYLPLAESASKMYFIISDLSKINNMYRFSLAAFLRLFQRALQNKQVFENTEQRIQSLINSLKHMAYEYICRCLFKADQLMFALHFVRGMHPELFQENEWDTFTGVVVGDMLRKADSQQRIRDQLPFWIDQERSWAVATLKIALPSLYQTLCFEDVALWRTYYHNSVCEQEFPSILAKKVSLFQQVLVVQALRPDRLQSAMALFACKALELNTLQPKDTFRLWLTAEVHPNFTPILLQSSLKITYESPPGLKKNLMRTYDSWTPEQISKKDNIYRAHALFSFAWFHAACQERRNYIPQGWTKFYEFSLSDLRAGYNIIDRLFNSTKDVQWEYVHGLFENAIYGGRIDNYFDLRVLQSYLKQFFNSSVIDVLNQRNKKNFFPYSISLPKSCSILDYRAVIEKLPEDDKPSFFGLPANISRSSQRMISSQVISQLRILGRSVTAGCKFDREIWSNELSPVLNLWKKLNQNSNLIHQKVSPPNDRQGSPILSFILLEQYNAIRLVQSVHQSLAALSKVIRGTTLLSSEVQKLASALLNQKCPLIWQNKWEGPEDPLQYLRGLVARALAIQNWVDKAEKQILLSDTLDLSELFHPDTFLNALRQETARAMGHSVDSLKFVASWKGRLQEAKLQIKINGLLLEGCSFDGNRLSENQHDSPSVSSVLPCFMGWIPQGAYGPYSPDECISLPVYTSAERDRVVTNIDVPCGGNQDQWIQCGAALFLKNQ</sequence>
<evidence type="ECO:0000256" key="1">
    <source>
        <dbReference type="ARBA" id="ARBA00004202"/>
    </source>
</evidence>
<dbReference type="PANTHER" id="PTHR46532:SF15">
    <property type="entry name" value="CYTOPLASMIC DYNEIN 2 HEAVY CHAIN 1"/>
    <property type="match status" value="1"/>
</dbReference>
<dbReference type="InterPro" id="IPR042219">
    <property type="entry name" value="AAA_lid_11_sf"/>
</dbReference>
<proteinExistence type="inferred from homology"/>
<evidence type="ECO:0000256" key="20">
    <source>
        <dbReference type="ARBA" id="ARBA00078768"/>
    </source>
</evidence>
<dbReference type="InterPro" id="IPR041228">
    <property type="entry name" value="Dynein_C"/>
</dbReference>
<dbReference type="Gene3D" id="3.40.50.300">
    <property type="entry name" value="P-loop containing nucleotide triphosphate hydrolases"/>
    <property type="match status" value="5"/>
</dbReference>
<gene>
    <name evidence="25" type="primary">DYNC2H1</name>
</gene>
<evidence type="ECO:0000256" key="10">
    <source>
        <dbReference type="ARBA" id="ARBA00022840"/>
    </source>
</evidence>